<keyword evidence="3" id="KW-0067">ATP-binding</keyword>
<dbReference type="PANTHER" id="PTHR35526:SF3">
    <property type="entry name" value="ANTI-SIGMA-F FACTOR RSBW"/>
    <property type="match status" value="1"/>
</dbReference>
<dbReference type="Proteomes" id="UP000248889">
    <property type="component" value="Unassembled WGS sequence"/>
</dbReference>
<keyword evidence="3" id="KW-0547">Nucleotide-binding</keyword>
<dbReference type="EMBL" id="QKYN01000117">
    <property type="protein sequence ID" value="RAG82349.1"/>
    <property type="molecule type" value="Genomic_DNA"/>
</dbReference>
<organism evidence="3 4">
    <name type="scientific">Streptacidiphilus pinicola</name>
    <dbReference type="NCBI Taxonomy" id="2219663"/>
    <lineage>
        <taxon>Bacteria</taxon>
        <taxon>Bacillati</taxon>
        <taxon>Actinomycetota</taxon>
        <taxon>Actinomycetes</taxon>
        <taxon>Kitasatosporales</taxon>
        <taxon>Streptomycetaceae</taxon>
        <taxon>Streptacidiphilus</taxon>
    </lineage>
</organism>
<keyword evidence="1" id="KW-0418">Kinase</keyword>
<dbReference type="Pfam" id="PF13581">
    <property type="entry name" value="HATPase_c_2"/>
    <property type="match status" value="1"/>
</dbReference>
<keyword evidence="1" id="KW-0723">Serine/threonine-protein kinase</keyword>
<sequence length="130" mass="13914">MLSPEGDGTPLVAAPGVTAHARRLTLSALESWGLGGHGEVAEQLVAELVANAVRHTGGRTFVLRLLRGSGRIRVELRDPSRALPCLIKGDPEDEAGRGLCLVDELADRWGVDVLSRGKSVWFELKVRIAA</sequence>
<evidence type="ECO:0000256" key="1">
    <source>
        <dbReference type="ARBA" id="ARBA00022527"/>
    </source>
</evidence>
<proteinExistence type="predicted"/>
<dbReference type="PANTHER" id="PTHR35526">
    <property type="entry name" value="ANTI-SIGMA-F FACTOR RSBW-RELATED"/>
    <property type="match status" value="1"/>
</dbReference>
<dbReference type="AlphaFoldDB" id="A0A2X0K486"/>
<accession>A0A2X0K486</accession>
<dbReference type="GO" id="GO:0004674">
    <property type="term" value="F:protein serine/threonine kinase activity"/>
    <property type="evidence" value="ECO:0007669"/>
    <property type="project" value="UniProtKB-KW"/>
</dbReference>
<dbReference type="InterPro" id="IPR036890">
    <property type="entry name" value="HATPase_C_sf"/>
</dbReference>
<comment type="caution">
    <text evidence="3">The sequence shown here is derived from an EMBL/GenBank/DDBJ whole genome shotgun (WGS) entry which is preliminary data.</text>
</comment>
<dbReference type="InterPro" id="IPR003594">
    <property type="entry name" value="HATPase_dom"/>
</dbReference>
<gene>
    <name evidence="3" type="ORF">DN069_28310</name>
</gene>
<evidence type="ECO:0000259" key="2">
    <source>
        <dbReference type="Pfam" id="PF13581"/>
    </source>
</evidence>
<keyword evidence="4" id="KW-1185">Reference proteome</keyword>
<name>A0A2X0K486_9ACTN</name>
<reference evidence="3 4" key="1">
    <citation type="submission" date="2018-06" db="EMBL/GenBank/DDBJ databases">
        <title>Streptacidiphilus pinicola sp. nov., isolated from pine grove soil.</title>
        <authorList>
            <person name="Roh S.G."/>
            <person name="Park S."/>
            <person name="Kim M.-K."/>
            <person name="Yun B.-R."/>
            <person name="Park J."/>
            <person name="Kim M.J."/>
            <person name="Kim Y.S."/>
            <person name="Kim S.B."/>
        </authorList>
    </citation>
    <scope>NUCLEOTIDE SEQUENCE [LARGE SCALE GENOMIC DNA]</scope>
    <source>
        <strain evidence="3 4">MMS16-CNU450</strain>
    </source>
</reference>
<dbReference type="OrthoDB" id="3852753at2"/>
<evidence type="ECO:0000313" key="3">
    <source>
        <dbReference type="EMBL" id="RAG82349.1"/>
    </source>
</evidence>
<keyword evidence="1" id="KW-0808">Transferase</keyword>
<evidence type="ECO:0000313" key="4">
    <source>
        <dbReference type="Proteomes" id="UP000248889"/>
    </source>
</evidence>
<feature type="domain" description="Histidine kinase/HSP90-like ATPase" evidence="2">
    <location>
        <begin position="19"/>
        <end position="121"/>
    </location>
</feature>
<dbReference type="CDD" id="cd16936">
    <property type="entry name" value="HATPase_RsbW-like"/>
    <property type="match status" value="1"/>
</dbReference>
<dbReference type="SUPFAM" id="SSF55874">
    <property type="entry name" value="ATPase domain of HSP90 chaperone/DNA topoisomerase II/histidine kinase"/>
    <property type="match status" value="1"/>
</dbReference>
<dbReference type="Gene3D" id="3.30.565.10">
    <property type="entry name" value="Histidine kinase-like ATPase, C-terminal domain"/>
    <property type="match status" value="1"/>
</dbReference>
<dbReference type="GO" id="GO:0005524">
    <property type="term" value="F:ATP binding"/>
    <property type="evidence" value="ECO:0007669"/>
    <property type="project" value="UniProtKB-KW"/>
</dbReference>
<protein>
    <submittedName>
        <fullName evidence="3">ATP-binding protein</fullName>
    </submittedName>
</protein>
<dbReference type="InterPro" id="IPR050267">
    <property type="entry name" value="Anti-sigma-factor_SerPK"/>
</dbReference>